<evidence type="ECO:0000256" key="3">
    <source>
        <dbReference type="ARBA" id="ARBA00023128"/>
    </source>
</evidence>
<dbReference type="AlphaFoldDB" id="A0A8B8GCD7"/>
<dbReference type="GO" id="GO:0034551">
    <property type="term" value="P:mitochondrial respiratory chain complex III assembly"/>
    <property type="evidence" value="ECO:0007669"/>
    <property type="project" value="InterPro"/>
</dbReference>
<evidence type="ECO:0000256" key="5">
    <source>
        <dbReference type="SAM" id="MobiDB-lite"/>
    </source>
</evidence>
<evidence type="ECO:0000256" key="4">
    <source>
        <dbReference type="ARBA" id="ARBA00023186"/>
    </source>
</evidence>
<proteinExistence type="inferred from homology"/>
<dbReference type="InterPro" id="IPR050435">
    <property type="entry name" value="MZM1/LYRM7"/>
</dbReference>
<dbReference type="CDD" id="cd20267">
    <property type="entry name" value="Complex1_LYR_LYRM7"/>
    <property type="match status" value="1"/>
</dbReference>
<keyword evidence="6" id="KW-1185">Reference proteome</keyword>
<evidence type="ECO:0000313" key="7">
    <source>
        <dbReference type="RefSeq" id="XP_025420377.1"/>
    </source>
</evidence>
<dbReference type="SUPFAM" id="SSF57756">
    <property type="entry name" value="Retrovirus zinc finger-like domains"/>
    <property type="match status" value="1"/>
</dbReference>
<dbReference type="GO" id="GO:0005759">
    <property type="term" value="C:mitochondrial matrix"/>
    <property type="evidence" value="ECO:0007669"/>
    <property type="project" value="UniProtKB-SubCell"/>
</dbReference>
<comment type="similarity">
    <text evidence="2">Belongs to the complex I LYR family.</text>
</comment>
<protein>
    <submittedName>
        <fullName evidence="7">Uncharacterized protein LOC112690562 isoform X1</fullName>
    </submittedName>
</protein>
<dbReference type="GO" id="GO:0003676">
    <property type="term" value="F:nucleic acid binding"/>
    <property type="evidence" value="ECO:0007669"/>
    <property type="project" value="InterPro"/>
</dbReference>
<reference evidence="7" key="1">
    <citation type="submission" date="2025-08" db="UniProtKB">
        <authorList>
            <consortium name="RefSeq"/>
        </authorList>
    </citation>
    <scope>IDENTIFICATION</scope>
    <source>
        <tissue evidence="7">Whole body</tissue>
    </source>
</reference>
<dbReference type="GeneID" id="112690562"/>
<dbReference type="OrthoDB" id="6624230at2759"/>
<feature type="region of interest" description="Disordered" evidence="5">
    <location>
        <begin position="186"/>
        <end position="216"/>
    </location>
</feature>
<evidence type="ECO:0000313" key="6">
    <source>
        <dbReference type="Proteomes" id="UP000694846"/>
    </source>
</evidence>
<dbReference type="InterPro" id="IPR045298">
    <property type="entry name" value="Complex1_LYR_LYRM7"/>
</dbReference>
<dbReference type="Proteomes" id="UP000694846">
    <property type="component" value="Unplaced"/>
</dbReference>
<feature type="compositionally biased region" description="Polar residues" evidence="5">
    <location>
        <begin position="196"/>
        <end position="216"/>
    </location>
</feature>
<dbReference type="InterPro" id="IPR036875">
    <property type="entry name" value="Znf_CCHC_sf"/>
</dbReference>
<gene>
    <name evidence="7" type="primary">LOC112690562</name>
</gene>
<keyword evidence="3" id="KW-0496">Mitochondrion</keyword>
<evidence type="ECO:0000256" key="2">
    <source>
        <dbReference type="ARBA" id="ARBA00009508"/>
    </source>
</evidence>
<dbReference type="PANTHER" id="PTHR46749">
    <property type="entry name" value="COMPLEX III ASSEMBLY FACTOR LYRM7"/>
    <property type="match status" value="1"/>
</dbReference>
<keyword evidence="4" id="KW-0143">Chaperone</keyword>
<dbReference type="GO" id="GO:0044183">
    <property type="term" value="F:protein folding chaperone"/>
    <property type="evidence" value="ECO:0007669"/>
    <property type="project" value="TreeGrafter"/>
</dbReference>
<dbReference type="GO" id="GO:0008270">
    <property type="term" value="F:zinc ion binding"/>
    <property type="evidence" value="ECO:0007669"/>
    <property type="project" value="InterPro"/>
</dbReference>
<accession>A0A8B8GCD7</accession>
<name>A0A8B8GCD7_9HEMI</name>
<dbReference type="PANTHER" id="PTHR46749:SF1">
    <property type="entry name" value="COMPLEX III ASSEMBLY FACTOR LYRM7"/>
    <property type="match status" value="1"/>
</dbReference>
<sequence length="259" mass="29488">MASNEVRKKVLNIFKQVHKARLMCFKNDNHMLTASKHQINEEFKKNKTISDPVTIQNGHSVKSIYNAKNRNNCILPVFFEDIHQQDNNNDIHEITSLFNTIVRIEKPLKKRRGPLHCLNCQDYGHTKNYCNHEARCVKCGENHLTIECTKDRNSLAKCALCAKDHTANFKGCSAFESIFKKSTQKFQPVKDPDPHFQQSQPRTKTKSNAEATNNQNKITEQISNTFSKLISNLSSLINPLISLLKSVLNTLIAKGIISP</sequence>
<comment type="subcellular location">
    <subcellularLocation>
        <location evidence="1">Mitochondrion matrix</location>
    </subcellularLocation>
</comment>
<evidence type="ECO:0000256" key="1">
    <source>
        <dbReference type="ARBA" id="ARBA00004305"/>
    </source>
</evidence>
<organism evidence="6 7">
    <name type="scientific">Sipha flava</name>
    <name type="common">yellow sugarcane aphid</name>
    <dbReference type="NCBI Taxonomy" id="143950"/>
    <lineage>
        <taxon>Eukaryota</taxon>
        <taxon>Metazoa</taxon>
        <taxon>Ecdysozoa</taxon>
        <taxon>Arthropoda</taxon>
        <taxon>Hexapoda</taxon>
        <taxon>Insecta</taxon>
        <taxon>Pterygota</taxon>
        <taxon>Neoptera</taxon>
        <taxon>Paraneoptera</taxon>
        <taxon>Hemiptera</taxon>
        <taxon>Sternorrhyncha</taxon>
        <taxon>Aphidomorpha</taxon>
        <taxon>Aphidoidea</taxon>
        <taxon>Aphididae</taxon>
        <taxon>Sipha</taxon>
    </lineage>
</organism>
<dbReference type="RefSeq" id="XP_025420377.1">
    <property type="nucleotide sequence ID" value="XM_025564592.1"/>
</dbReference>